<gene>
    <name evidence="1" type="ORF">SDC9_181635</name>
</gene>
<dbReference type="InterPro" id="IPR010144">
    <property type="entry name" value="CRISPR-assoc_prot_Csd1-typ"/>
</dbReference>
<protein>
    <submittedName>
        <fullName evidence="1">Uncharacterized protein</fullName>
    </submittedName>
</protein>
<evidence type="ECO:0000313" key="1">
    <source>
        <dbReference type="EMBL" id="MPN34142.1"/>
    </source>
</evidence>
<organism evidence="1">
    <name type="scientific">bioreactor metagenome</name>
    <dbReference type="NCBI Taxonomy" id="1076179"/>
    <lineage>
        <taxon>unclassified sequences</taxon>
        <taxon>metagenomes</taxon>
        <taxon>ecological metagenomes</taxon>
    </lineage>
</organism>
<dbReference type="Pfam" id="PF09709">
    <property type="entry name" value="Cas_Csd1"/>
    <property type="match status" value="1"/>
</dbReference>
<accession>A0A645H711</accession>
<name>A0A645H711_9ZZZZ</name>
<dbReference type="AlphaFoldDB" id="A0A645H711"/>
<comment type="caution">
    <text evidence="1">The sequence shown here is derived from an EMBL/GenBank/DDBJ whole genome shotgun (WGS) entry which is preliminary data.</text>
</comment>
<sequence>MELDKENRDRSYLYGRMLAVAEAVEMRTYELDKKRETNAERYMQAFAQKPFRTWSIIWKNLQPYLQKLNPQSREYYKNLFGEITALFDANDRVANTALDGKYIIGYDCQRTALRTKKAANENNNENETEE</sequence>
<dbReference type="EMBL" id="VSSQ01087024">
    <property type="protein sequence ID" value="MPN34142.1"/>
    <property type="molecule type" value="Genomic_DNA"/>
</dbReference>
<reference evidence="1" key="1">
    <citation type="submission" date="2019-08" db="EMBL/GenBank/DDBJ databases">
        <authorList>
            <person name="Kucharzyk K."/>
            <person name="Murdoch R.W."/>
            <person name="Higgins S."/>
            <person name="Loffler F."/>
        </authorList>
    </citation>
    <scope>NUCLEOTIDE SEQUENCE</scope>
</reference>
<proteinExistence type="predicted"/>